<feature type="domain" description="C-type lectin" evidence="2">
    <location>
        <begin position="15"/>
        <end position="130"/>
    </location>
</feature>
<feature type="non-terminal residue" evidence="3">
    <location>
        <position position="1"/>
    </location>
</feature>
<dbReference type="Gene3D" id="3.10.100.10">
    <property type="entry name" value="Mannose-Binding Protein A, subunit A"/>
    <property type="match status" value="2"/>
</dbReference>
<evidence type="ECO:0000259" key="2">
    <source>
        <dbReference type="PROSITE" id="PS50041"/>
    </source>
</evidence>
<dbReference type="EMBL" id="JARO02014861">
    <property type="protein sequence ID" value="KPP58027.1"/>
    <property type="molecule type" value="Genomic_DNA"/>
</dbReference>
<gene>
    <name evidence="3" type="ORF">Z043_124190</name>
</gene>
<dbReference type="InterPro" id="IPR001304">
    <property type="entry name" value="C-type_lectin-like"/>
</dbReference>
<dbReference type="Proteomes" id="UP000034805">
    <property type="component" value="Unassembled WGS sequence"/>
</dbReference>
<comment type="caution">
    <text evidence="3">The sequence shown here is derived from an EMBL/GenBank/DDBJ whole genome shotgun (WGS) entry which is preliminary data.</text>
</comment>
<reference evidence="3 4" key="1">
    <citation type="submission" date="2015-08" db="EMBL/GenBank/DDBJ databases">
        <title>The genome of the Asian arowana (Scleropages formosus).</title>
        <authorList>
            <person name="Tan M.H."/>
            <person name="Gan H.M."/>
            <person name="Croft L.J."/>
            <person name="Austin C.M."/>
        </authorList>
    </citation>
    <scope>NUCLEOTIDE SEQUENCE [LARGE SCALE GENOMIC DNA]</scope>
    <source>
        <strain evidence="3">Aro1</strain>
    </source>
</reference>
<dbReference type="SUPFAM" id="SSF56436">
    <property type="entry name" value="C-type lectin-like"/>
    <property type="match status" value="2"/>
</dbReference>
<dbReference type="Pfam" id="PF00059">
    <property type="entry name" value="Lectin_C"/>
    <property type="match status" value="2"/>
</dbReference>
<evidence type="ECO:0000313" key="3">
    <source>
        <dbReference type="EMBL" id="KPP58027.1"/>
    </source>
</evidence>
<dbReference type="PROSITE" id="PS00615">
    <property type="entry name" value="C_TYPE_LECTIN_1"/>
    <property type="match status" value="1"/>
</dbReference>
<dbReference type="PANTHER" id="PTHR45784">
    <property type="entry name" value="C-TYPE LECTIN DOMAIN FAMILY 20 MEMBER A-RELATED"/>
    <property type="match status" value="1"/>
</dbReference>
<dbReference type="PROSITE" id="PS50041">
    <property type="entry name" value="C_TYPE_LECTIN_2"/>
    <property type="match status" value="2"/>
</dbReference>
<dbReference type="InterPro" id="IPR016187">
    <property type="entry name" value="CTDL_fold"/>
</dbReference>
<dbReference type="AlphaFoldDB" id="A0A0P7TAD0"/>
<keyword evidence="1" id="KW-1015">Disulfide bond</keyword>
<organism evidence="3 4">
    <name type="scientific">Scleropages formosus</name>
    <name type="common">Asian bonytongue</name>
    <name type="synonym">Osteoglossum formosum</name>
    <dbReference type="NCBI Taxonomy" id="113540"/>
    <lineage>
        <taxon>Eukaryota</taxon>
        <taxon>Metazoa</taxon>
        <taxon>Chordata</taxon>
        <taxon>Craniata</taxon>
        <taxon>Vertebrata</taxon>
        <taxon>Euteleostomi</taxon>
        <taxon>Actinopterygii</taxon>
        <taxon>Neopterygii</taxon>
        <taxon>Teleostei</taxon>
        <taxon>Osteoglossocephala</taxon>
        <taxon>Osteoglossomorpha</taxon>
        <taxon>Osteoglossiformes</taxon>
        <taxon>Osteoglossidae</taxon>
        <taxon>Scleropages</taxon>
    </lineage>
</organism>
<accession>A0A0P7TAD0</accession>
<evidence type="ECO:0000313" key="4">
    <source>
        <dbReference type="Proteomes" id="UP000034805"/>
    </source>
</evidence>
<dbReference type="PANTHER" id="PTHR45784:SF3">
    <property type="entry name" value="C-TYPE LECTIN DOMAIN FAMILY 4 MEMBER K-LIKE-RELATED"/>
    <property type="match status" value="1"/>
</dbReference>
<dbReference type="SMART" id="SM00034">
    <property type="entry name" value="CLECT"/>
    <property type="match status" value="2"/>
</dbReference>
<dbReference type="InterPro" id="IPR016186">
    <property type="entry name" value="C-type_lectin-like/link_sf"/>
</dbReference>
<proteinExistence type="predicted"/>
<name>A0A0P7TAD0_SCLFO</name>
<evidence type="ECO:0000256" key="1">
    <source>
        <dbReference type="ARBA" id="ARBA00023157"/>
    </source>
</evidence>
<feature type="domain" description="C-type lectin" evidence="2">
    <location>
        <begin position="135"/>
        <end position="247"/>
    </location>
</feature>
<protein>
    <recommendedName>
        <fullName evidence="2">C-type lectin domain-containing protein</fullName>
    </recommendedName>
</protein>
<sequence length="250" mass="29391">FCSLPLENLCLPHEYHFVNVAKNWTEAQSYCREKYTDLATVGNQDEMNTVINNVSSVYTGVIWIGLYNDANSWRWSLADTGYYDSGETKYRNWEDLEPNNYLGDETCVEMLTSGRWNDLLCKVTRPFVCSYGRNVTNQRYIFINQYTTWSQAQAYCRIHYTDLVLVRNQDENEEIRELVQGRRVWIGLFRDSWKWSDQGNSSFRYWKQTQPDNFYTNEFCAVATLTRTSNGTWSDRSCDQNHPFLCSGGE</sequence>
<dbReference type="InterPro" id="IPR018378">
    <property type="entry name" value="C-type_lectin_CS"/>
</dbReference>